<name>A0ABQ2I1Z7_9PSEU</name>
<keyword evidence="2" id="KW-0472">Membrane</keyword>
<keyword evidence="2" id="KW-0812">Transmembrane</keyword>
<gene>
    <name evidence="3" type="ORF">GCM10011609_37210</name>
</gene>
<protein>
    <submittedName>
        <fullName evidence="3">Uncharacterized protein</fullName>
    </submittedName>
</protein>
<evidence type="ECO:0000313" key="3">
    <source>
        <dbReference type="EMBL" id="GGM96130.1"/>
    </source>
</evidence>
<evidence type="ECO:0000256" key="1">
    <source>
        <dbReference type="SAM" id="MobiDB-lite"/>
    </source>
</evidence>
<proteinExistence type="predicted"/>
<reference evidence="4" key="1">
    <citation type="journal article" date="2019" name="Int. J. Syst. Evol. Microbiol.">
        <title>The Global Catalogue of Microorganisms (GCM) 10K type strain sequencing project: providing services to taxonomists for standard genome sequencing and annotation.</title>
        <authorList>
            <consortium name="The Broad Institute Genomics Platform"/>
            <consortium name="The Broad Institute Genome Sequencing Center for Infectious Disease"/>
            <person name="Wu L."/>
            <person name="Ma J."/>
        </authorList>
    </citation>
    <scope>NUCLEOTIDE SEQUENCE [LARGE SCALE GENOMIC DNA]</scope>
    <source>
        <strain evidence="4">CGMCC 4.7319</strain>
    </source>
</reference>
<comment type="caution">
    <text evidence="3">The sequence shown here is derived from an EMBL/GenBank/DDBJ whole genome shotgun (WGS) entry which is preliminary data.</text>
</comment>
<feature type="transmembrane region" description="Helical" evidence="2">
    <location>
        <begin position="43"/>
        <end position="69"/>
    </location>
</feature>
<evidence type="ECO:0000256" key="2">
    <source>
        <dbReference type="SAM" id="Phobius"/>
    </source>
</evidence>
<accession>A0ABQ2I1Z7</accession>
<feature type="transmembrane region" description="Helical" evidence="2">
    <location>
        <begin position="12"/>
        <end position="31"/>
    </location>
</feature>
<feature type="region of interest" description="Disordered" evidence="1">
    <location>
        <begin position="160"/>
        <end position="179"/>
    </location>
</feature>
<keyword evidence="4" id="KW-1185">Reference proteome</keyword>
<dbReference type="Proteomes" id="UP000597656">
    <property type="component" value="Unassembled WGS sequence"/>
</dbReference>
<dbReference type="EMBL" id="BMNC01000004">
    <property type="protein sequence ID" value="GGM96130.1"/>
    <property type="molecule type" value="Genomic_DNA"/>
</dbReference>
<keyword evidence="2" id="KW-1133">Transmembrane helix</keyword>
<evidence type="ECO:0000313" key="4">
    <source>
        <dbReference type="Proteomes" id="UP000597656"/>
    </source>
</evidence>
<organism evidence="3 4">
    <name type="scientific">Lentzea pudingi</name>
    <dbReference type="NCBI Taxonomy" id="1789439"/>
    <lineage>
        <taxon>Bacteria</taxon>
        <taxon>Bacillati</taxon>
        <taxon>Actinomycetota</taxon>
        <taxon>Actinomycetes</taxon>
        <taxon>Pseudonocardiales</taxon>
        <taxon>Pseudonocardiaceae</taxon>
        <taxon>Lentzea</taxon>
    </lineage>
</organism>
<sequence>MEEDEGVDESVVVVVVVVVTGGVVVVVTTGGRVVTGGLVTGGLVTGGCVVVVGCLVVVTGGGGVTVNWLRAMCWHSSVAVKVYVPTLVPGGMVAVTEPVDAYGAVASTLPAQLMRIVPLHLMKPDQVKVVLEPAGPLLGFAVTVVCCCAAAGVATSTVTPAATATSKPKDRIPSPRIRT</sequence>